<gene>
    <name evidence="3" type="ORF">CANTADRAFT_22833</name>
</gene>
<proteinExistence type="predicted"/>
<dbReference type="AlphaFoldDB" id="A0A1E4SDX5"/>
<protein>
    <submittedName>
        <fullName evidence="3">Uncharacterized protein</fullName>
    </submittedName>
</protein>
<reference evidence="4" key="1">
    <citation type="submission" date="2016-05" db="EMBL/GenBank/DDBJ databases">
        <title>Comparative genomics of biotechnologically important yeasts.</title>
        <authorList>
            <consortium name="DOE Joint Genome Institute"/>
            <person name="Riley R."/>
            <person name="Haridas S."/>
            <person name="Wolfe K.H."/>
            <person name="Lopes M.R."/>
            <person name="Hittinger C.T."/>
            <person name="Goker M."/>
            <person name="Salamov A."/>
            <person name="Wisecaver J."/>
            <person name="Long T.M."/>
            <person name="Aerts A.L."/>
            <person name="Barry K."/>
            <person name="Choi C."/>
            <person name="Clum A."/>
            <person name="Coughlan A.Y."/>
            <person name="Deshpande S."/>
            <person name="Douglass A.P."/>
            <person name="Hanson S.J."/>
            <person name="Klenk H.-P."/>
            <person name="Labutti K."/>
            <person name="Lapidus A."/>
            <person name="Lindquist E."/>
            <person name="Lipzen A."/>
            <person name="Meier-Kolthoff J.P."/>
            <person name="Ohm R.A."/>
            <person name="Otillar R.P."/>
            <person name="Pangilinan J."/>
            <person name="Peng Y."/>
            <person name="Rokas A."/>
            <person name="Rosa C.A."/>
            <person name="Scheuner C."/>
            <person name="Sibirny A.A."/>
            <person name="Slot J.C."/>
            <person name="Stielow J.B."/>
            <person name="Sun H."/>
            <person name="Kurtzman C.P."/>
            <person name="Blackwell M."/>
            <person name="Grigoriev I.V."/>
            <person name="Jeffries T.W."/>
        </authorList>
    </citation>
    <scope>NUCLEOTIDE SEQUENCE [LARGE SCALE GENOMIC DNA]</scope>
    <source>
        <strain evidence="4">NRRL Y-17324</strain>
    </source>
</reference>
<evidence type="ECO:0000256" key="1">
    <source>
        <dbReference type="SAM" id="MobiDB-lite"/>
    </source>
</evidence>
<keyword evidence="4" id="KW-1185">Reference proteome</keyword>
<dbReference type="Proteomes" id="UP000094285">
    <property type="component" value="Unassembled WGS sequence"/>
</dbReference>
<accession>A0A1E4SDX5</accession>
<keyword evidence="2" id="KW-1133">Transmembrane helix</keyword>
<evidence type="ECO:0000313" key="3">
    <source>
        <dbReference type="EMBL" id="ODV77705.1"/>
    </source>
</evidence>
<keyword evidence="2" id="KW-0472">Membrane</keyword>
<name>A0A1E4SDX5_9ASCO</name>
<sequence length="299" mass="33258">MVNNPGSVGTRLHADSLSLTQQPQYDDDDQYDLQWGSGTSAEVTPSSMALALAMDSNEPLALNHSDKSSPQVYRLMILSLVLSLLICIFNFLGTFSCTNDSFTQCYPQLTLRFRDTPQARLYLGSAREGLRMASFFAKDFSVTLNDGHKLSERIRHINTIDSLSDKNLFKFNYNGFCRKSMLTGVESCTYSHGLDLFSSLTKDIGLQLGVVSKAENPTEIGDSLATAYGLSLDTLGQYFGSGKKKVEHHVDPQTNSGAKEKQKEKEEESNFIDKAKQMKYFGKSISTITSVLMEMSYYT</sequence>
<feature type="region of interest" description="Disordered" evidence="1">
    <location>
        <begin position="247"/>
        <end position="269"/>
    </location>
</feature>
<dbReference type="EMBL" id="KV453914">
    <property type="protein sequence ID" value="ODV77705.1"/>
    <property type="molecule type" value="Genomic_DNA"/>
</dbReference>
<feature type="transmembrane region" description="Helical" evidence="2">
    <location>
        <begin position="72"/>
        <end position="92"/>
    </location>
</feature>
<dbReference type="RefSeq" id="XP_020062827.1">
    <property type="nucleotide sequence ID" value="XM_020206877.1"/>
</dbReference>
<dbReference type="OrthoDB" id="4073891at2759"/>
<feature type="compositionally biased region" description="Basic and acidic residues" evidence="1">
    <location>
        <begin position="258"/>
        <end position="269"/>
    </location>
</feature>
<organism evidence="3 4">
    <name type="scientific">Suhomyces tanzawaensis NRRL Y-17324</name>
    <dbReference type="NCBI Taxonomy" id="984487"/>
    <lineage>
        <taxon>Eukaryota</taxon>
        <taxon>Fungi</taxon>
        <taxon>Dikarya</taxon>
        <taxon>Ascomycota</taxon>
        <taxon>Saccharomycotina</taxon>
        <taxon>Pichiomycetes</taxon>
        <taxon>Debaryomycetaceae</taxon>
        <taxon>Suhomyces</taxon>
    </lineage>
</organism>
<evidence type="ECO:0000313" key="4">
    <source>
        <dbReference type="Proteomes" id="UP000094285"/>
    </source>
</evidence>
<dbReference type="GeneID" id="30981014"/>
<evidence type="ECO:0000256" key="2">
    <source>
        <dbReference type="SAM" id="Phobius"/>
    </source>
</evidence>
<keyword evidence="2" id="KW-0812">Transmembrane</keyword>